<evidence type="ECO:0000256" key="19">
    <source>
        <dbReference type="PROSITE-ProRule" id="PRU10141"/>
    </source>
</evidence>
<dbReference type="PROSITE" id="PS00107">
    <property type="entry name" value="PROTEIN_KINASE_ATP"/>
    <property type="match status" value="1"/>
</dbReference>
<dbReference type="CDD" id="cd17135">
    <property type="entry name" value="RBD_CRAF"/>
    <property type="match status" value="1"/>
</dbReference>
<dbReference type="GO" id="GO:0005886">
    <property type="term" value="C:plasma membrane"/>
    <property type="evidence" value="ECO:0007669"/>
    <property type="project" value="UniProtKB-SubCell"/>
</dbReference>
<dbReference type="GO" id="GO:0005829">
    <property type="term" value="C:cytosol"/>
    <property type="evidence" value="ECO:0007669"/>
    <property type="project" value="TreeGrafter"/>
</dbReference>
<dbReference type="PROSITE" id="PS50081">
    <property type="entry name" value="ZF_DAG_PE_2"/>
    <property type="match status" value="1"/>
</dbReference>
<feature type="region of interest" description="Disordered" evidence="20">
    <location>
        <begin position="279"/>
        <end position="317"/>
    </location>
</feature>
<dbReference type="GO" id="GO:0005524">
    <property type="term" value="F:ATP binding"/>
    <property type="evidence" value="ECO:0007669"/>
    <property type="project" value="UniProtKB-UniRule"/>
</dbReference>
<keyword evidence="11" id="KW-0418">Kinase</keyword>
<dbReference type="PROSITE" id="PS50898">
    <property type="entry name" value="RBD"/>
    <property type="match status" value="1"/>
</dbReference>
<keyword evidence="4" id="KW-1003">Cell membrane</keyword>
<dbReference type="Proteomes" id="UP000261540">
    <property type="component" value="Unplaced"/>
</dbReference>
<keyword evidence="10" id="KW-0863">Zinc-finger</keyword>
<dbReference type="SUPFAM" id="SSF54236">
    <property type="entry name" value="Ubiquitin-like"/>
    <property type="match status" value="1"/>
</dbReference>
<dbReference type="InterPro" id="IPR029071">
    <property type="entry name" value="Ubiquitin-like_domsf"/>
</dbReference>
<feature type="domain" description="RBD" evidence="23">
    <location>
        <begin position="55"/>
        <end position="130"/>
    </location>
</feature>
<feature type="domain" description="Protein kinase" evidence="21">
    <location>
        <begin position="332"/>
        <end position="592"/>
    </location>
</feature>
<proteinExistence type="inferred from homology"/>
<dbReference type="FunFam" id="1.10.510.10:FF:000036">
    <property type="entry name" value="RAF proto-oncogene serine/threonine-protein kinase"/>
    <property type="match status" value="1"/>
</dbReference>
<dbReference type="InterPro" id="IPR051681">
    <property type="entry name" value="Ser/Thr_Kinases-Pseudokinases"/>
</dbReference>
<evidence type="ECO:0000256" key="12">
    <source>
        <dbReference type="ARBA" id="ARBA00022833"/>
    </source>
</evidence>
<dbReference type="Pfam" id="PF00130">
    <property type="entry name" value="C1_1"/>
    <property type="match status" value="1"/>
</dbReference>
<feature type="region of interest" description="Disordered" evidence="20">
    <location>
        <begin position="199"/>
        <end position="263"/>
    </location>
</feature>
<dbReference type="AlphaFoldDB" id="A0A3B3QUR3"/>
<dbReference type="GeneTree" id="ENSGT00940000156084"/>
<dbReference type="PROSITE" id="PS50011">
    <property type="entry name" value="PROTEIN_KINASE_DOM"/>
    <property type="match status" value="1"/>
</dbReference>
<keyword evidence="6" id="KW-0597">Phosphoprotein</keyword>
<keyword evidence="8" id="KW-0479">Metal-binding</keyword>
<keyword evidence="12" id="KW-0862">Zinc</keyword>
<evidence type="ECO:0000259" key="22">
    <source>
        <dbReference type="PROSITE" id="PS50081"/>
    </source>
</evidence>
<dbReference type="GO" id="GO:0008270">
    <property type="term" value="F:zinc ion binding"/>
    <property type="evidence" value="ECO:0007669"/>
    <property type="project" value="UniProtKB-KW"/>
</dbReference>
<comment type="subcellular location">
    <subcellularLocation>
        <location evidence="1">Cell membrane</location>
    </subcellularLocation>
</comment>
<protein>
    <recommendedName>
        <fullName evidence="15">RAF proto-oncogene serine/threonine-protein kinase</fullName>
        <ecNumber evidence="3">2.7.11.1</ecNumber>
    </recommendedName>
    <alternativeName>
        <fullName evidence="16">Raf-1</fullName>
    </alternativeName>
</protein>
<keyword evidence="25" id="KW-1185">Reference proteome</keyword>
<evidence type="ECO:0000256" key="10">
    <source>
        <dbReference type="ARBA" id="ARBA00022771"/>
    </source>
</evidence>
<keyword evidence="14" id="KW-0472">Membrane</keyword>
<evidence type="ECO:0000259" key="23">
    <source>
        <dbReference type="PROSITE" id="PS50898"/>
    </source>
</evidence>
<evidence type="ECO:0000256" key="1">
    <source>
        <dbReference type="ARBA" id="ARBA00004236"/>
    </source>
</evidence>
<dbReference type="SUPFAM" id="SSF56112">
    <property type="entry name" value="Protein kinase-like (PK-like)"/>
    <property type="match status" value="1"/>
</dbReference>
<dbReference type="SMART" id="SM00109">
    <property type="entry name" value="C1"/>
    <property type="match status" value="1"/>
</dbReference>
<evidence type="ECO:0000256" key="7">
    <source>
        <dbReference type="ARBA" id="ARBA00022679"/>
    </source>
</evidence>
<keyword evidence="7" id="KW-0808">Transferase</keyword>
<feature type="domain" description="Phorbol-ester/DAG-type" evidence="22">
    <location>
        <begin position="137"/>
        <end position="183"/>
    </location>
</feature>
<evidence type="ECO:0000313" key="25">
    <source>
        <dbReference type="Proteomes" id="UP000261540"/>
    </source>
</evidence>
<dbReference type="EC" id="2.7.11.1" evidence="3"/>
<dbReference type="Pfam" id="PF07714">
    <property type="entry name" value="PK_Tyr_Ser-Thr"/>
    <property type="match status" value="1"/>
</dbReference>
<dbReference type="InterPro" id="IPR017441">
    <property type="entry name" value="Protein_kinase_ATP_BS"/>
</dbReference>
<dbReference type="FunFam" id="3.10.20.90:FF:000015">
    <property type="entry name" value="B-Raf proto-oncogene serine/threonine-protein kinase"/>
    <property type="match status" value="1"/>
</dbReference>
<dbReference type="InterPro" id="IPR000719">
    <property type="entry name" value="Prot_kinase_dom"/>
</dbReference>
<dbReference type="PROSITE" id="PS00479">
    <property type="entry name" value="ZF_DAG_PE_1"/>
    <property type="match status" value="1"/>
</dbReference>
<dbReference type="FunFam" id="3.30.60.20:FF:000004">
    <property type="entry name" value="B-Raf proto-oncogene serine/threonine-protein kinase"/>
    <property type="match status" value="1"/>
</dbReference>
<dbReference type="SMART" id="SM00455">
    <property type="entry name" value="RBD"/>
    <property type="match status" value="1"/>
</dbReference>
<dbReference type="Gene3D" id="3.10.20.90">
    <property type="entry name" value="Phosphatidylinositol 3-kinase Catalytic Subunit, Chain A, domain 1"/>
    <property type="match status" value="1"/>
</dbReference>
<feature type="compositionally biased region" description="Basic and acidic residues" evidence="20">
    <location>
        <begin position="297"/>
        <end position="317"/>
    </location>
</feature>
<dbReference type="Gene3D" id="3.30.60.20">
    <property type="match status" value="1"/>
</dbReference>
<evidence type="ECO:0000256" key="5">
    <source>
        <dbReference type="ARBA" id="ARBA00022527"/>
    </source>
</evidence>
<evidence type="ECO:0000256" key="18">
    <source>
        <dbReference type="ARBA" id="ARBA00048977"/>
    </source>
</evidence>
<feature type="compositionally biased region" description="Low complexity" evidence="20">
    <location>
        <begin position="242"/>
        <end position="258"/>
    </location>
</feature>
<dbReference type="InterPro" id="IPR001245">
    <property type="entry name" value="Ser-Thr/Tyr_kinase_cat_dom"/>
</dbReference>
<evidence type="ECO:0000256" key="13">
    <source>
        <dbReference type="ARBA" id="ARBA00022840"/>
    </source>
</evidence>
<dbReference type="SUPFAM" id="SSF57889">
    <property type="entry name" value="Cysteine-rich domain"/>
    <property type="match status" value="1"/>
</dbReference>
<organism evidence="24 25">
    <name type="scientific">Paramormyrops kingsleyae</name>
    <dbReference type="NCBI Taxonomy" id="1676925"/>
    <lineage>
        <taxon>Eukaryota</taxon>
        <taxon>Metazoa</taxon>
        <taxon>Chordata</taxon>
        <taxon>Craniata</taxon>
        <taxon>Vertebrata</taxon>
        <taxon>Euteleostomi</taxon>
        <taxon>Actinopterygii</taxon>
        <taxon>Neopterygii</taxon>
        <taxon>Teleostei</taxon>
        <taxon>Osteoglossocephala</taxon>
        <taxon>Osteoglossomorpha</taxon>
        <taxon>Osteoglossiformes</taxon>
        <taxon>Mormyridae</taxon>
        <taxon>Paramormyrops</taxon>
    </lineage>
</organism>
<name>A0A3B3QUR3_9TELE</name>
<feature type="binding site" evidence="19">
    <location>
        <position position="358"/>
    </location>
    <ligand>
        <name>ATP</name>
        <dbReference type="ChEBI" id="CHEBI:30616"/>
    </ligand>
</feature>
<reference evidence="24" key="1">
    <citation type="submission" date="2025-08" db="UniProtKB">
        <authorList>
            <consortium name="Ensembl"/>
        </authorList>
    </citation>
    <scope>IDENTIFICATION</scope>
</reference>
<evidence type="ECO:0000256" key="4">
    <source>
        <dbReference type="ARBA" id="ARBA00022475"/>
    </source>
</evidence>
<evidence type="ECO:0000256" key="11">
    <source>
        <dbReference type="ARBA" id="ARBA00022777"/>
    </source>
</evidence>
<evidence type="ECO:0000256" key="17">
    <source>
        <dbReference type="ARBA" id="ARBA00048659"/>
    </source>
</evidence>
<evidence type="ECO:0000259" key="21">
    <source>
        <dbReference type="PROSITE" id="PS50011"/>
    </source>
</evidence>
<evidence type="ECO:0000256" key="2">
    <source>
        <dbReference type="ARBA" id="ARBA00010507"/>
    </source>
</evidence>
<dbReference type="InterPro" id="IPR002219">
    <property type="entry name" value="PKC_DAG/PE"/>
</dbReference>
<evidence type="ECO:0000256" key="3">
    <source>
        <dbReference type="ARBA" id="ARBA00012513"/>
    </source>
</evidence>
<dbReference type="PRINTS" id="PR00008">
    <property type="entry name" value="DAGPEDOMAIN"/>
</dbReference>
<comment type="catalytic activity">
    <reaction evidence="17">
        <text>L-threonyl-[protein] + ATP = O-phospho-L-threonyl-[protein] + ADP + H(+)</text>
        <dbReference type="Rhea" id="RHEA:46608"/>
        <dbReference type="Rhea" id="RHEA-COMP:11060"/>
        <dbReference type="Rhea" id="RHEA-COMP:11605"/>
        <dbReference type="ChEBI" id="CHEBI:15378"/>
        <dbReference type="ChEBI" id="CHEBI:30013"/>
        <dbReference type="ChEBI" id="CHEBI:30616"/>
        <dbReference type="ChEBI" id="CHEBI:61977"/>
        <dbReference type="ChEBI" id="CHEBI:456216"/>
        <dbReference type="EC" id="2.7.11.1"/>
    </reaction>
    <physiologicalReaction direction="left-to-right" evidence="17">
        <dbReference type="Rhea" id="RHEA:46609"/>
    </physiologicalReaction>
</comment>
<dbReference type="Gene3D" id="3.30.200.20">
    <property type="entry name" value="Phosphorylase Kinase, domain 1"/>
    <property type="match status" value="1"/>
</dbReference>
<evidence type="ECO:0000256" key="8">
    <source>
        <dbReference type="ARBA" id="ARBA00022723"/>
    </source>
</evidence>
<dbReference type="PANTHER" id="PTHR44329">
    <property type="entry name" value="SERINE/THREONINE-PROTEIN KINASE TNNI3K-RELATED"/>
    <property type="match status" value="1"/>
</dbReference>
<comment type="similarity">
    <text evidence="2">Belongs to the protein kinase superfamily. TKL Ser/Thr protein kinase family. RAF subfamily.</text>
</comment>
<dbReference type="InterPro" id="IPR020454">
    <property type="entry name" value="DAG/PE-bd"/>
</dbReference>
<dbReference type="SMART" id="SM00220">
    <property type="entry name" value="S_TKc"/>
    <property type="match status" value="1"/>
</dbReference>
<accession>A0A3B3QUR3</accession>
<evidence type="ECO:0000256" key="14">
    <source>
        <dbReference type="ARBA" id="ARBA00023136"/>
    </source>
</evidence>
<dbReference type="GO" id="GO:0004709">
    <property type="term" value="F:MAP kinase kinase kinase activity"/>
    <property type="evidence" value="ECO:0007669"/>
    <property type="project" value="TreeGrafter"/>
</dbReference>
<evidence type="ECO:0000256" key="15">
    <source>
        <dbReference type="ARBA" id="ARBA00040839"/>
    </source>
</evidence>
<dbReference type="InterPro" id="IPR011009">
    <property type="entry name" value="Kinase-like_dom_sf"/>
</dbReference>
<dbReference type="CDD" id="cd20870">
    <property type="entry name" value="C1_A_C-Raf"/>
    <property type="match status" value="1"/>
</dbReference>
<dbReference type="GO" id="GO:0005739">
    <property type="term" value="C:mitochondrion"/>
    <property type="evidence" value="ECO:0007669"/>
    <property type="project" value="TreeGrafter"/>
</dbReference>
<dbReference type="InterPro" id="IPR008271">
    <property type="entry name" value="Ser/Thr_kinase_AS"/>
</dbReference>
<feature type="compositionally biased region" description="Polar residues" evidence="20">
    <location>
        <begin position="279"/>
        <end position="293"/>
    </location>
</feature>
<evidence type="ECO:0000256" key="9">
    <source>
        <dbReference type="ARBA" id="ARBA00022741"/>
    </source>
</evidence>
<evidence type="ECO:0000256" key="16">
    <source>
        <dbReference type="ARBA" id="ARBA00042977"/>
    </source>
</evidence>
<evidence type="ECO:0000256" key="20">
    <source>
        <dbReference type="SAM" id="MobiDB-lite"/>
    </source>
</evidence>
<dbReference type="PANTHER" id="PTHR44329:SF22">
    <property type="entry name" value="RAF PROTO-ONCOGENE SERINE_THREONINE-PROTEIN KINASE"/>
    <property type="match status" value="1"/>
</dbReference>
<keyword evidence="5" id="KW-0723">Serine/threonine-protein kinase</keyword>
<dbReference type="PROSITE" id="PS00108">
    <property type="entry name" value="PROTEIN_KINASE_ST"/>
    <property type="match status" value="1"/>
</dbReference>
<keyword evidence="13 19" id="KW-0067">ATP-binding</keyword>
<sequence length="630" mass="70963">MEHFHGAWKTISNGFGFKDSVFEDSCMSPTIVQGFAYQRRSSGDGKITDSPKTSSTIRVYLPNKQRTVVNVRPGMTLYNCLIKALKVRGLQPACCAVFRLHPGLKSKKSRMDWNTDSTSLIGEDLLVEVLDHVPLTTHNFVRKTFLKLAFCDICQKFLLNGFRCQTCGYKFHEHCSTKVPTMCVDWSNMRQLLLFPSPGESGGHSLPPLSSRRVRDSISRLPSSSQHRHSTPHAFSDVTPYPSSGGSLSQRQRSTSTPNVHMVSTTAPFDGSIIEVTGSPQNQSPTGWSQSMTLAPAHRERAPSSNTHEKNRIRPRDKRDSSYYWEIEASEVTLLSRIGSGSFGTVYKGKWHGDVAVKILKVADPTPEQFQAFRNEVAVLRKTRHVNILLFMGYMTKENLAIVTQWCDGSSLYKHLHVQETNLQMFQLIDIARQTAQGMDYLHAKNIIHRDMKSNNIFLHESLTVKIGDFGLATVKARWSGSHQVEQPSGSILWMAPEVIRMQDSNPYSFQSDVYAYGIVLYELMTGELPYALIANRDQIIFMVGRGYLSPDLSKLYKNCPKAMKRLVADCIKKSKDERPLFPQILSSIELLQHSLPKINRSTSEPSLHRASHTEDINSCTLTATRLPVF</sequence>
<dbReference type="InterPro" id="IPR046349">
    <property type="entry name" value="C1-like_sf"/>
</dbReference>
<comment type="catalytic activity">
    <reaction evidence="18">
        <text>L-seryl-[protein] + ATP = O-phospho-L-seryl-[protein] + ADP + H(+)</text>
        <dbReference type="Rhea" id="RHEA:17989"/>
        <dbReference type="Rhea" id="RHEA-COMP:9863"/>
        <dbReference type="Rhea" id="RHEA-COMP:11604"/>
        <dbReference type="ChEBI" id="CHEBI:15378"/>
        <dbReference type="ChEBI" id="CHEBI:29999"/>
        <dbReference type="ChEBI" id="CHEBI:30616"/>
        <dbReference type="ChEBI" id="CHEBI:83421"/>
        <dbReference type="ChEBI" id="CHEBI:456216"/>
        <dbReference type="EC" id="2.7.11.1"/>
    </reaction>
    <physiologicalReaction direction="left-to-right" evidence="18">
        <dbReference type="Rhea" id="RHEA:17990"/>
    </physiologicalReaction>
</comment>
<dbReference type="InterPro" id="IPR003116">
    <property type="entry name" value="RBD_dom"/>
</dbReference>
<dbReference type="Ensembl" id="ENSPKIT00000033751.1">
    <property type="protein sequence ID" value="ENSPKIP00000009639.1"/>
    <property type="gene ID" value="ENSPKIG00000024636.1"/>
</dbReference>
<keyword evidence="9 19" id="KW-0547">Nucleotide-binding</keyword>
<dbReference type="FunFam" id="3.30.200.20:FF:000024">
    <property type="entry name" value="B-Raf proto-oncogene serine/threonine-protein kinase"/>
    <property type="match status" value="1"/>
</dbReference>
<evidence type="ECO:0000256" key="6">
    <source>
        <dbReference type="ARBA" id="ARBA00022553"/>
    </source>
</evidence>
<dbReference type="Pfam" id="PF02196">
    <property type="entry name" value="RBD"/>
    <property type="match status" value="1"/>
</dbReference>
<dbReference type="Gene3D" id="1.10.510.10">
    <property type="entry name" value="Transferase(Phosphotransferase) domain 1"/>
    <property type="match status" value="1"/>
</dbReference>
<reference evidence="24" key="2">
    <citation type="submission" date="2025-09" db="UniProtKB">
        <authorList>
            <consortium name="Ensembl"/>
        </authorList>
    </citation>
    <scope>IDENTIFICATION</scope>
</reference>
<evidence type="ECO:0000313" key="24">
    <source>
        <dbReference type="Ensembl" id="ENSPKIP00000009639.1"/>
    </source>
</evidence>